<protein>
    <submittedName>
        <fullName evidence="1">Uncharacterized protein</fullName>
    </submittedName>
</protein>
<evidence type="ECO:0000313" key="2">
    <source>
        <dbReference type="Proteomes" id="UP001165384"/>
    </source>
</evidence>
<proteinExistence type="predicted"/>
<feature type="non-terminal residue" evidence="1">
    <location>
        <position position="1"/>
    </location>
</feature>
<sequence>TPDSHTKNPLREIGRGFLLWICKIYPLYQLGLEALERPFRLLASKSIGNAAEQQAGKDTGGNG</sequence>
<comment type="caution">
    <text evidence="1">The sequence shown here is derived from an EMBL/GenBank/DDBJ whole genome shotgun (WGS) entry which is preliminary data.</text>
</comment>
<keyword evidence="2" id="KW-1185">Reference proteome</keyword>
<organism evidence="1 2">
    <name type="scientific">Dechloromonas hankyongensis</name>
    <dbReference type="NCBI Taxonomy" id="2908002"/>
    <lineage>
        <taxon>Bacteria</taxon>
        <taxon>Pseudomonadati</taxon>
        <taxon>Pseudomonadota</taxon>
        <taxon>Betaproteobacteria</taxon>
        <taxon>Rhodocyclales</taxon>
        <taxon>Azonexaceae</taxon>
        <taxon>Dechloromonas</taxon>
    </lineage>
</organism>
<dbReference type="EMBL" id="JAKLTN010000006">
    <property type="protein sequence ID" value="MCG2578887.1"/>
    <property type="molecule type" value="Genomic_DNA"/>
</dbReference>
<name>A0ABS9K6U7_9RHOO</name>
<reference evidence="1" key="1">
    <citation type="submission" date="2022-01" db="EMBL/GenBank/DDBJ databases">
        <authorList>
            <person name="Jo J.-H."/>
            <person name="Im W.-T."/>
        </authorList>
    </citation>
    <scope>NUCLEOTIDE SEQUENCE</scope>
    <source>
        <strain evidence="1">XY25</strain>
    </source>
</reference>
<accession>A0ABS9K6U7</accession>
<dbReference type="RefSeq" id="WP_275712301.1">
    <property type="nucleotide sequence ID" value="NZ_JAKLTN010000006.1"/>
</dbReference>
<gene>
    <name evidence="1" type="ORF">LZ012_17985</name>
</gene>
<evidence type="ECO:0000313" key="1">
    <source>
        <dbReference type="EMBL" id="MCG2578887.1"/>
    </source>
</evidence>
<dbReference type="Proteomes" id="UP001165384">
    <property type="component" value="Unassembled WGS sequence"/>
</dbReference>